<protein>
    <submittedName>
        <fullName evidence="2">CYTH domain-containing protein</fullName>
    </submittedName>
</protein>
<evidence type="ECO:0000259" key="1">
    <source>
        <dbReference type="PROSITE" id="PS51707"/>
    </source>
</evidence>
<proteinExistence type="predicted"/>
<evidence type="ECO:0000313" key="3">
    <source>
        <dbReference type="Proteomes" id="UP001302329"/>
    </source>
</evidence>
<accession>A0ABU5SY52</accession>
<reference evidence="2 3" key="1">
    <citation type="submission" date="2023-12" db="EMBL/GenBank/DDBJ databases">
        <title>Baltic Sea Cyanobacteria.</title>
        <authorList>
            <person name="Delbaje E."/>
            <person name="Fewer D.P."/>
            <person name="Shishido T.K."/>
        </authorList>
    </citation>
    <scope>NUCLEOTIDE SEQUENCE [LARGE SCALE GENOMIC DNA]</scope>
    <source>
        <strain evidence="2 3">UHCC 0281</strain>
    </source>
</reference>
<dbReference type="RefSeq" id="WP_323357432.1">
    <property type="nucleotide sequence ID" value="NZ_JAYGHY010000050.1"/>
</dbReference>
<dbReference type="Pfam" id="PF01928">
    <property type="entry name" value="CYTH"/>
    <property type="match status" value="1"/>
</dbReference>
<dbReference type="PANTHER" id="PTHR40114">
    <property type="entry name" value="SLR0698 PROTEIN"/>
    <property type="match status" value="1"/>
</dbReference>
<dbReference type="SMART" id="SM01118">
    <property type="entry name" value="CYTH"/>
    <property type="match status" value="1"/>
</dbReference>
<dbReference type="PANTHER" id="PTHR40114:SF1">
    <property type="entry name" value="SLR0698 PROTEIN"/>
    <property type="match status" value="1"/>
</dbReference>
<sequence>MALEIERRFLVSGDHWRSHAHRARAIRQGYLSTGNGDLTLRVRLAQAPDGAMEAFLTLKLPAVGTVAASASAGQALTRQEYEYPIPAIDAEALLERSAQQVSKTRFSLDLPGGDWVLDVFEAANAPLVVAEVELERADQAVAIPAWCSREITGRRDLSNAALAHRPLVAWPAAERDSLLLPRSD</sequence>
<dbReference type="InterPro" id="IPR012042">
    <property type="entry name" value="NeuTTM/CthTTM-like"/>
</dbReference>
<dbReference type="PROSITE" id="PS51707">
    <property type="entry name" value="CYTH"/>
    <property type="match status" value="1"/>
</dbReference>
<dbReference type="Proteomes" id="UP001302329">
    <property type="component" value="Unassembled WGS sequence"/>
</dbReference>
<dbReference type="InterPro" id="IPR023577">
    <property type="entry name" value="CYTH_domain"/>
</dbReference>
<dbReference type="Gene3D" id="2.40.320.10">
    <property type="entry name" value="Hypothetical Protein Pfu-838710-001"/>
    <property type="match status" value="1"/>
</dbReference>
<dbReference type="CDD" id="cd07891">
    <property type="entry name" value="CYTH-like_CthTTM-like_1"/>
    <property type="match status" value="1"/>
</dbReference>
<dbReference type="EMBL" id="JAYGHY010000050">
    <property type="protein sequence ID" value="MEA5443443.1"/>
    <property type="molecule type" value="Genomic_DNA"/>
</dbReference>
<comment type="caution">
    <text evidence="2">The sequence shown here is derived from an EMBL/GenBank/DDBJ whole genome shotgun (WGS) entry which is preliminary data.</text>
</comment>
<keyword evidence="3" id="KW-1185">Reference proteome</keyword>
<evidence type="ECO:0000313" key="2">
    <source>
        <dbReference type="EMBL" id="MEA5443443.1"/>
    </source>
</evidence>
<organism evidence="2 3">
    <name type="scientific">Cyanobium gracile UHCC 0281</name>
    <dbReference type="NCBI Taxonomy" id="3110309"/>
    <lineage>
        <taxon>Bacteria</taxon>
        <taxon>Bacillati</taxon>
        <taxon>Cyanobacteriota</taxon>
        <taxon>Cyanophyceae</taxon>
        <taxon>Synechococcales</taxon>
        <taxon>Prochlorococcaceae</taxon>
        <taxon>Cyanobium</taxon>
    </lineage>
</organism>
<gene>
    <name evidence="2" type="ORF">VB739_12830</name>
</gene>
<feature type="domain" description="CYTH" evidence="1">
    <location>
        <begin position="2"/>
        <end position="173"/>
    </location>
</feature>
<name>A0ABU5SY52_9CYAN</name>
<dbReference type="PIRSF" id="PIRSF016487">
    <property type="entry name" value="CYTH_UCP016487"/>
    <property type="match status" value="1"/>
</dbReference>
<dbReference type="InterPro" id="IPR033469">
    <property type="entry name" value="CYTH-like_dom_sf"/>
</dbReference>
<dbReference type="SUPFAM" id="SSF55154">
    <property type="entry name" value="CYTH-like phosphatases"/>
    <property type="match status" value="1"/>
</dbReference>